<dbReference type="FunCoup" id="Q2FN36">
    <property type="interactions" value="54"/>
</dbReference>
<evidence type="ECO:0000313" key="9">
    <source>
        <dbReference type="EMBL" id="ABD40114.1"/>
    </source>
</evidence>
<dbReference type="AlphaFoldDB" id="Q2FN36"/>
<dbReference type="Pfam" id="PF01545">
    <property type="entry name" value="Cation_efflux"/>
    <property type="match status" value="1"/>
</dbReference>
<dbReference type="EnsemblBacteria" id="ABD40114">
    <property type="protein sequence ID" value="ABD40114"/>
    <property type="gene ID" value="Mhun_0344"/>
</dbReference>
<dbReference type="InterPro" id="IPR002524">
    <property type="entry name" value="Cation_efflux"/>
</dbReference>
<feature type="transmembrane region" description="Helical" evidence="6">
    <location>
        <begin position="6"/>
        <end position="25"/>
    </location>
</feature>
<dbReference type="HOGENOM" id="CLU_078537_0_0_2"/>
<dbReference type="GO" id="GO:0008324">
    <property type="term" value="F:monoatomic cation transmembrane transporter activity"/>
    <property type="evidence" value="ECO:0007669"/>
    <property type="project" value="InterPro"/>
</dbReference>
<evidence type="ECO:0000256" key="3">
    <source>
        <dbReference type="ARBA" id="ARBA00022692"/>
    </source>
</evidence>
<evidence type="ECO:0000256" key="6">
    <source>
        <dbReference type="SAM" id="Phobius"/>
    </source>
</evidence>
<name>Q2FN36_METHJ</name>
<sequence>MIPPGWFGVYLFLPFCGSTFFLHIAHKYPHMVHVQSEEEIKSSEIRMQRLKERVIFKSLIIDTIFWIPSLILAGMSGSVTLSTEAIKKGNEILSTFFAWLALKKMSQGGAHAYDYGMGKFENMTGIVTGIVMILSLVLVFGLTVLKLLNPHMLHEEVTIVAMIVMFTGICVSTILWREKVHIAKMEYSPVIEAQITLFKTKAITEFVVLAALLLVLFIEDNPWEDYIDPVASFIVIGLFLLSGYRTISSSLPDLLDKTIEEELQLVVVRSLADFFDEYEAFHGVRSRKCGNDIFIELFLEFDGNRLMDDVQKTIYAIKESLEKEIPRSSVTIMPCSGKFGGKKQ</sequence>
<dbReference type="GO" id="GO:0016020">
    <property type="term" value="C:membrane"/>
    <property type="evidence" value="ECO:0007669"/>
    <property type="project" value="UniProtKB-SubCell"/>
</dbReference>
<dbReference type="InterPro" id="IPR027469">
    <property type="entry name" value="Cation_efflux_TMD_sf"/>
</dbReference>
<dbReference type="STRING" id="323259.Mhun_0344"/>
<reference evidence="10" key="1">
    <citation type="journal article" date="2016" name="Stand. Genomic Sci.">
        <title>Complete genome sequence of Methanospirillum hungatei type strain JF1.</title>
        <authorList>
            <person name="Gunsalus R.P."/>
            <person name="Cook L.E."/>
            <person name="Crable B."/>
            <person name="Rohlin L."/>
            <person name="McDonald E."/>
            <person name="Mouttaki H."/>
            <person name="Sieber J.R."/>
            <person name="Poweleit N."/>
            <person name="Zhou H."/>
            <person name="Lapidus A.L."/>
            <person name="Daligault H.E."/>
            <person name="Land M."/>
            <person name="Gilna P."/>
            <person name="Ivanova N."/>
            <person name="Kyrpides N."/>
            <person name="Culley D.E."/>
            <person name="McInerney M.J."/>
        </authorList>
    </citation>
    <scope>NUCLEOTIDE SEQUENCE [LARGE SCALE GENOMIC DNA]</scope>
    <source>
        <strain evidence="10">ATCC 27890 / DSM 864 / NBRC 100397 / JF-1</strain>
    </source>
</reference>
<evidence type="ECO:0000259" key="8">
    <source>
        <dbReference type="Pfam" id="PF16916"/>
    </source>
</evidence>
<feature type="transmembrane region" description="Helical" evidence="6">
    <location>
        <begin position="123"/>
        <end position="145"/>
    </location>
</feature>
<dbReference type="PANTHER" id="PTHR43840:SF15">
    <property type="entry name" value="MITOCHONDRIAL METAL TRANSPORTER 1-RELATED"/>
    <property type="match status" value="1"/>
</dbReference>
<dbReference type="InterPro" id="IPR050291">
    <property type="entry name" value="CDF_Transporter"/>
</dbReference>
<comment type="subcellular location">
    <subcellularLocation>
        <location evidence="1">Membrane</location>
        <topology evidence="1">Multi-pass membrane protein</topology>
    </subcellularLocation>
</comment>
<protein>
    <submittedName>
        <fullName evidence="9">Cation diffusion facilitator family transporter</fullName>
    </submittedName>
</protein>
<dbReference type="InterPro" id="IPR058533">
    <property type="entry name" value="Cation_efflux_TM"/>
</dbReference>
<evidence type="ECO:0000256" key="5">
    <source>
        <dbReference type="ARBA" id="ARBA00023136"/>
    </source>
</evidence>
<dbReference type="InParanoid" id="Q2FN36"/>
<evidence type="ECO:0000259" key="7">
    <source>
        <dbReference type="Pfam" id="PF01545"/>
    </source>
</evidence>
<feature type="transmembrane region" description="Helical" evidence="6">
    <location>
        <begin position="197"/>
        <end position="218"/>
    </location>
</feature>
<gene>
    <name evidence="9" type="ordered locus">Mhun_0344</name>
</gene>
<dbReference type="EMBL" id="CP000254">
    <property type="protein sequence ID" value="ABD40114.1"/>
    <property type="molecule type" value="Genomic_DNA"/>
</dbReference>
<keyword evidence="5 6" id="KW-0472">Membrane</keyword>
<dbReference type="Pfam" id="PF16916">
    <property type="entry name" value="ZT_dimer"/>
    <property type="match status" value="1"/>
</dbReference>
<evidence type="ECO:0000256" key="1">
    <source>
        <dbReference type="ARBA" id="ARBA00004141"/>
    </source>
</evidence>
<dbReference type="Proteomes" id="UP000001941">
    <property type="component" value="Chromosome"/>
</dbReference>
<dbReference type="InterPro" id="IPR036837">
    <property type="entry name" value="Cation_efflux_CTD_sf"/>
</dbReference>
<dbReference type="eggNOG" id="arCOG01474">
    <property type="taxonomic scope" value="Archaea"/>
</dbReference>
<dbReference type="SUPFAM" id="SSF161111">
    <property type="entry name" value="Cation efflux protein transmembrane domain-like"/>
    <property type="match status" value="1"/>
</dbReference>
<dbReference type="InterPro" id="IPR027470">
    <property type="entry name" value="Cation_efflux_CTD"/>
</dbReference>
<organism evidence="9 10">
    <name type="scientific">Methanospirillum hungatei JF-1 (strain ATCC 27890 / DSM 864 / NBRC 100397 / JF-1)</name>
    <dbReference type="NCBI Taxonomy" id="323259"/>
    <lineage>
        <taxon>Archaea</taxon>
        <taxon>Methanobacteriati</taxon>
        <taxon>Methanobacteriota</taxon>
        <taxon>Stenosarchaea group</taxon>
        <taxon>Methanomicrobia</taxon>
        <taxon>Methanomicrobiales</taxon>
        <taxon>Methanospirillaceae</taxon>
        <taxon>Methanospirillum</taxon>
    </lineage>
</organism>
<dbReference type="Gene3D" id="3.30.70.1350">
    <property type="entry name" value="Cation efflux protein, cytoplasmic domain"/>
    <property type="match status" value="1"/>
</dbReference>
<feature type="transmembrane region" description="Helical" evidence="6">
    <location>
        <begin position="230"/>
        <end position="247"/>
    </location>
</feature>
<evidence type="ECO:0000256" key="2">
    <source>
        <dbReference type="ARBA" id="ARBA00022448"/>
    </source>
</evidence>
<keyword evidence="10" id="KW-1185">Reference proteome</keyword>
<feature type="transmembrane region" description="Helical" evidence="6">
    <location>
        <begin position="157"/>
        <end position="176"/>
    </location>
</feature>
<accession>Q2FN36</accession>
<evidence type="ECO:0000256" key="4">
    <source>
        <dbReference type="ARBA" id="ARBA00022989"/>
    </source>
</evidence>
<keyword evidence="3 6" id="KW-0812">Transmembrane</keyword>
<feature type="domain" description="Cation efflux protein cytoplasmic" evidence="8">
    <location>
        <begin position="269"/>
        <end position="332"/>
    </location>
</feature>
<dbReference type="SUPFAM" id="SSF160240">
    <property type="entry name" value="Cation efflux protein cytoplasmic domain-like"/>
    <property type="match status" value="1"/>
</dbReference>
<feature type="domain" description="Cation efflux protein transmembrane" evidence="7">
    <location>
        <begin position="57"/>
        <end position="255"/>
    </location>
</feature>
<dbReference type="Gene3D" id="1.20.1510.10">
    <property type="entry name" value="Cation efflux protein transmembrane domain"/>
    <property type="match status" value="1"/>
</dbReference>
<dbReference type="PANTHER" id="PTHR43840">
    <property type="entry name" value="MITOCHONDRIAL METAL TRANSPORTER 1-RELATED"/>
    <property type="match status" value="1"/>
</dbReference>
<keyword evidence="4 6" id="KW-1133">Transmembrane helix</keyword>
<dbReference type="NCBIfam" id="TIGR01297">
    <property type="entry name" value="CDF"/>
    <property type="match status" value="1"/>
</dbReference>
<dbReference type="KEGG" id="mhu:Mhun_0344"/>
<proteinExistence type="predicted"/>
<evidence type="ECO:0000313" key="10">
    <source>
        <dbReference type="Proteomes" id="UP000001941"/>
    </source>
</evidence>
<keyword evidence="2" id="KW-0813">Transport</keyword>
<feature type="transmembrane region" description="Helical" evidence="6">
    <location>
        <begin position="54"/>
        <end position="73"/>
    </location>
</feature>